<dbReference type="InterPro" id="IPR044728">
    <property type="entry name" value="EIF4A_DEADc"/>
</dbReference>
<sequence>MDPDGLIESNWDQVVENFDDMHLREDLLRGIYAYGFEKPSAIQQRAIIPCIKGHDVIAQAQSGTGKTATFSIAILQQIDTNLRECQALILAPTRELAQQIQKVVIALGDYMEAKCHACIGGTNVREDIRKLEGGAHVVVGTPGRVYDMINRKALRTSHIRIFVLDEADEMLSRGFKDQIYDVFQTLNNSIQVSIASHSMVILLSATMPADVLDVTKKFMREPIRILVKKEELTLEGIKQFYVSVEREEWKLETLCDLYETLTITQAVIFCNTRRKVDWLTEKMHNKDFTVSAMHGDMEQKERDVIMREFRSGSSRVLITTDLLARGIDVQQVSLVINFDLPTNRENYIHRIGRGGRFGRKGVAINFVTEEDKRSLRDIEQFYNTQIEEMPMNVADLI</sequence>
<evidence type="ECO:0000256" key="5">
    <source>
        <dbReference type="ARBA" id="ARBA00022806"/>
    </source>
</evidence>
<dbReference type="PROSITE" id="PS00039">
    <property type="entry name" value="DEAD_ATP_HELICASE"/>
    <property type="match status" value="1"/>
</dbReference>
<dbReference type="EC" id="3.6.4.13" evidence="1"/>
<keyword evidence="5 12" id="KW-0347">Helicase</keyword>
<evidence type="ECO:0000259" key="15">
    <source>
        <dbReference type="PROSITE" id="PS51195"/>
    </source>
</evidence>
<dbReference type="PROSITE" id="PS51195">
    <property type="entry name" value="Q_MOTIF"/>
    <property type="match status" value="1"/>
</dbReference>
<dbReference type="Proteomes" id="UP001235939">
    <property type="component" value="Chromosome 23"/>
</dbReference>
<evidence type="ECO:0000256" key="12">
    <source>
        <dbReference type="RuleBase" id="RU000492"/>
    </source>
</evidence>
<evidence type="ECO:0000256" key="10">
    <source>
        <dbReference type="ARBA" id="ARBA00047984"/>
    </source>
</evidence>
<dbReference type="Gene3D" id="3.40.50.300">
    <property type="entry name" value="P-loop containing nucleotide triphosphate hydrolases"/>
    <property type="match status" value="2"/>
</dbReference>
<dbReference type="InterPro" id="IPR027417">
    <property type="entry name" value="P-loop_NTPase"/>
</dbReference>
<feature type="short sequence motif" description="Q motif" evidence="11">
    <location>
        <begin position="16"/>
        <end position="44"/>
    </location>
</feature>
<dbReference type="Pfam" id="PF00271">
    <property type="entry name" value="Helicase_C"/>
    <property type="match status" value="1"/>
</dbReference>
<evidence type="ECO:0000259" key="13">
    <source>
        <dbReference type="PROSITE" id="PS51192"/>
    </source>
</evidence>
<feature type="domain" description="DEAD-box RNA helicase Q" evidence="15">
    <location>
        <begin position="16"/>
        <end position="44"/>
    </location>
</feature>
<dbReference type="InterPro" id="IPR001650">
    <property type="entry name" value="Helicase_C-like"/>
</dbReference>
<proteinExistence type="inferred from homology"/>
<dbReference type="CDD" id="cd18046">
    <property type="entry name" value="DEADc_EIF4AII_EIF4AI_DDX2"/>
    <property type="match status" value="1"/>
</dbReference>
<dbReference type="Pfam" id="PF00270">
    <property type="entry name" value="DEAD"/>
    <property type="match status" value="1"/>
</dbReference>
<keyword evidence="7" id="KW-0694">RNA-binding</keyword>
<gene>
    <name evidence="16" type="ORF">LAZ67_23001915</name>
</gene>
<keyword evidence="2" id="KW-0396">Initiation factor</keyword>
<evidence type="ECO:0000256" key="9">
    <source>
        <dbReference type="ARBA" id="ARBA00024352"/>
    </source>
</evidence>
<feature type="domain" description="Helicase ATP-binding" evidence="13">
    <location>
        <begin position="47"/>
        <end position="225"/>
    </location>
</feature>
<evidence type="ECO:0000256" key="1">
    <source>
        <dbReference type="ARBA" id="ARBA00012552"/>
    </source>
</evidence>
<comment type="catalytic activity">
    <reaction evidence="10">
        <text>ATP + H2O = ADP + phosphate + H(+)</text>
        <dbReference type="Rhea" id="RHEA:13065"/>
        <dbReference type="ChEBI" id="CHEBI:15377"/>
        <dbReference type="ChEBI" id="CHEBI:15378"/>
        <dbReference type="ChEBI" id="CHEBI:30616"/>
        <dbReference type="ChEBI" id="CHEBI:43474"/>
        <dbReference type="ChEBI" id="CHEBI:456216"/>
        <dbReference type="EC" id="3.6.4.13"/>
    </reaction>
</comment>
<dbReference type="CDD" id="cd18787">
    <property type="entry name" value="SF2_C_DEAD"/>
    <property type="match status" value="1"/>
</dbReference>
<evidence type="ECO:0000256" key="2">
    <source>
        <dbReference type="ARBA" id="ARBA00022540"/>
    </source>
</evidence>
<keyword evidence="3 12" id="KW-0547">Nucleotide-binding</keyword>
<dbReference type="PROSITE" id="PS51192">
    <property type="entry name" value="HELICASE_ATP_BIND_1"/>
    <property type="match status" value="1"/>
</dbReference>
<dbReference type="SUPFAM" id="SSF52540">
    <property type="entry name" value="P-loop containing nucleoside triphosphate hydrolases"/>
    <property type="match status" value="1"/>
</dbReference>
<keyword evidence="4 12" id="KW-0378">Hydrolase</keyword>
<evidence type="ECO:0000256" key="8">
    <source>
        <dbReference type="ARBA" id="ARBA00022917"/>
    </source>
</evidence>
<dbReference type="PANTHER" id="PTHR47958">
    <property type="entry name" value="ATP-DEPENDENT RNA HELICASE DBP3"/>
    <property type="match status" value="1"/>
</dbReference>
<comment type="similarity">
    <text evidence="9">Belongs to the DEAD box helicase family. eIF4A subfamily.</text>
</comment>
<evidence type="ECO:0000259" key="14">
    <source>
        <dbReference type="PROSITE" id="PS51194"/>
    </source>
</evidence>
<dbReference type="SMART" id="SM00487">
    <property type="entry name" value="DEXDc"/>
    <property type="match status" value="1"/>
</dbReference>
<reference evidence="16 17" key="1">
    <citation type="submission" date="2022-03" db="EMBL/GenBank/DDBJ databases">
        <title>A chromosomal length assembly of Cordylochernes scorpioides.</title>
        <authorList>
            <person name="Zeh D."/>
            <person name="Zeh J."/>
        </authorList>
    </citation>
    <scope>NUCLEOTIDE SEQUENCE [LARGE SCALE GENOMIC DNA]</scope>
    <source>
        <strain evidence="16">IN4F17</strain>
        <tissue evidence="16">Whole Body</tissue>
    </source>
</reference>
<dbReference type="SMART" id="SM00490">
    <property type="entry name" value="HELICc"/>
    <property type="match status" value="1"/>
</dbReference>
<keyword evidence="8" id="KW-0648">Protein biosynthesis</keyword>
<accession>A0ABY6LTJ8</accession>
<dbReference type="InterPro" id="IPR014014">
    <property type="entry name" value="RNA_helicase_DEAD_Q_motif"/>
</dbReference>
<dbReference type="EMBL" id="CP092885">
    <property type="protein sequence ID" value="UYV83656.1"/>
    <property type="molecule type" value="Genomic_DNA"/>
</dbReference>
<evidence type="ECO:0000256" key="6">
    <source>
        <dbReference type="ARBA" id="ARBA00022840"/>
    </source>
</evidence>
<protein>
    <recommendedName>
        <fullName evidence="1">RNA helicase</fullName>
        <ecNumber evidence="1">3.6.4.13</ecNumber>
    </recommendedName>
</protein>
<name>A0ABY6LTJ8_9ARAC</name>
<dbReference type="InterPro" id="IPR011545">
    <property type="entry name" value="DEAD/DEAH_box_helicase_dom"/>
</dbReference>
<evidence type="ECO:0000256" key="4">
    <source>
        <dbReference type="ARBA" id="ARBA00022801"/>
    </source>
</evidence>
<keyword evidence="6 12" id="KW-0067">ATP-binding</keyword>
<evidence type="ECO:0000313" key="16">
    <source>
        <dbReference type="EMBL" id="UYV83656.1"/>
    </source>
</evidence>
<dbReference type="InterPro" id="IPR014001">
    <property type="entry name" value="Helicase_ATP-bd"/>
</dbReference>
<evidence type="ECO:0000256" key="11">
    <source>
        <dbReference type="PROSITE-ProRule" id="PRU00552"/>
    </source>
</evidence>
<evidence type="ECO:0000256" key="3">
    <source>
        <dbReference type="ARBA" id="ARBA00022741"/>
    </source>
</evidence>
<feature type="domain" description="Helicase C-terminal" evidence="14">
    <location>
        <begin position="236"/>
        <end position="397"/>
    </location>
</feature>
<evidence type="ECO:0000256" key="7">
    <source>
        <dbReference type="ARBA" id="ARBA00022884"/>
    </source>
</evidence>
<dbReference type="PROSITE" id="PS51194">
    <property type="entry name" value="HELICASE_CTER"/>
    <property type="match status" value="1"/>
</dbReference>
<organism evidence="16 17">
    <name type="scientific">Cordylochernes scorpioides</name>
    <dbReference type="NCBI Taxonomy" id="51811"/>
    <lineage>
        <taxon>Eukaryota</taxon>
        <taxon>Metazoa</taxon>
        <taxon>Ecdysozoa</taxon>
        <taxon>Arthropoda</taxon>
        <taxon>Chelicerata</taxon>
        <taxon>Arachnida</taxon>
        <taxon>Pseudoscorpiones</taxon>
        <taxon>Cheliferoidea</taxon>
        <taxon>Chernetidae</taxon>
        <taxon>Cordylochernes</taxon>
    </lineage>
</organism>
<keyword evidence="17" id="KW-1185">Reference proteome</keyword>
<evidence type="ECO:0000313" key="17">
    <source>
        <dbReference type="Proteomes" id="UP001235939"/>
    </source>
</evidence>
<dbReference type="InterPro" id="IPR000629">
    <property type="entry name" value="RNA-helicase_DEAD-box_CS"/>
</dbReference>